<organism evidence="2 3">
    <name type="scientific">Mycolicibacterium parafortuitum</name>
    <name type="common">Mycobacterium parafortuitum</name>
    <dbReference type="NCBI Taxonomy" id="39692"/>
    <lineage>
        <taxon>Bacteria</taxon>
        <taxon>Bacillati</taxon>
        <taxon>Actinomycetota</taxon>
        <taxon>Actinomycetes</taxon>
        <taxon>Mycobacteriales</taxon>
        <taxon>Mycobacteriaceae</taxon>
        <taxon>Mycolicibacterium</taxon>
    </lineage>
</organism>
<evidence type="ECO:0000259" key="1">
    <source>
        <dbReference type="PROSITE" id="PS51725"/>
    </source>
</evidence>
<dbReference type="PROSITE" id="PS51725">
    <property type="entry name" value="ABM"/>
    <property type="match status" value="1"/>
</dbReference>
<evidence type="ECO:0000313" key="2">
    <source>
        <dbReference type="EMBL" id="BBY73203.1"/>
    </source>
</evidence>
<dbReference type="Pfam" id="PF03992">
    <property type="entry name" value="ABM"/>
    <property type="match status" value="1"/>
</dbReference>
<dbReference type="InterPro" id="IPR011008">
    <property type="entry name" value="Dimeric_a/b-barrel"/>
</dbReference>
<proteinExistence type="predicted"/>
<gene>
    <name evidence="2" type="ORF">MPRF_01020</name>
</gene>
<dbReference type="Gene3D" id="3.30.70.100">
    <property type="match status" value="1"/>
</dbReference>
<protein>
    <recommendedName>
        <fullName evidence="1">ABM domain-containing protein</fullName>
    </recommendedName>
</protein>
<reference evidence="2 3" key="1">
    <citation type="journal article" date="2019" name="Emerg. Microbes Infect.">
        <title>Comprehensive subspecies identification of 175 nontuberculous mycobacteria species based on 7547 genomic profiles.</title>
        <authorList>
            <person name="Matsumoto Y."/>
            <person name="Kinjo T."/>
            <person name="Motooka D."/>
            <person name="Nabeya D."/>
            <person name="Jung N."/>
            <person name="Uechi K."/>
            <person name="Horii T."/>
            <person name="Iida T."/>
            <person name="Fujita J."/>
            <person name="Nakamura S."/>
        </authorList>
    </citation>
    <scope>NUCLEOTIDE SEQUENCE [LARGE SCALE GENOMIC DNA]</scope>
    <source>
        <strain evidence="2 3">JCM 6367</strain>
    </source>
</reference>
<dbReference type="SUPFAM" id="SSF54909">
    <property type="entry name" value="Dimeric alpha+beta barrel"/>
    <property type="match status" value="1"/>
</dbReference>
<name>A0A7I7TX56_MYCPF</name>
<evidence type="ECO:0000313" key="3">
    <source>
        <dbReference type="Proteomes" id="UP000466554"/>
    </source>
</evidence>
<dbReference type="EMBL" id="AP022598">
    <property type="protein sequence ID" value="BBY73203.1"/>
    <property type="molecule type" value="Genomic_DNA"/>
</dbReference>
<feature type="domain" description="ABM" evidence="1">
    <location>
        <begin position="2"/>
        <end position="90"/>
    </location>
</feature>
<accession>A0A7I7TX56</accession>
<sequence>MLTVVVTMKPKRDDVAEFEKNLAELLERVKSEPGCVGVTWGPVVDQDVYAIVESYADEAAREVHLRSEALAEYGPVLAGLLDGAPSSFVFAHSAAGESA</sequence>
<dbReference type="Proteomes" id="UP000466554">
    <property type="component" value="Chromosome"/>
</dbReference>
<dbReference type="InterPro" id="IPR007138">
    <property type="entry name" value="ABM_dom"/>
</dbReference>
<dbReference type="AlphaFoldDB" id="A0A7I7TX56"/>